<evidence type="ECO:0000256" key="7">
    <source>
        <dbReference type="ARBA" id="ARBA00022723"/>
    </source>
</evidence>
<dbReference type="GO" id="GO:0008654">
    <property type="term" value="P:phospholipid biosynthetic process"/>
    <property type="evidence" value="ECO:0007669"/>
    <property type="project" value="UniProtKB-KW"/>
</dbReference>
<evidence type="ECO:0000256" key="3">
    <source>
        <dbReference type="ARBA" id="ARBA00008655"/>
    </source>
</evidence>
<evidence type="ECO:0000256" key="15">
    <source>
        <dbReference type="ARBA" id="ARBA00025707"/>
    </source>
</evidence>
<evidence type="ECO:0000256" key="2">
    <source>
        <dbReference type="ARBA" id="ARBA00005074"/>
    </source>
</evidence>
<evidence type="ECO:0000256" key="14">
    <source>
        <dbReference type="ARBA" id="ARBA00023315"/>
    </source>
</evidence>
<dbReference type="InterPro" id="IPR018247">
    <property type="entry name" value="EF_Hand_1_Ca_BS"/>
</dbReference>
<dbReference type="PANTHER" id="PTHR23063:SF21">
    <property type="entry name" value="LYSOPHOSPHATIDYLCHOLINE ACYLTRANSFERASE 2"/>
    <property type="match status" value="1"/>
</dbReference>
<sequence length="538" mass="61069">MMQVLPEGDRSLRPPLPRQLSFTPPLIRNPFVYDLKLTATDKLKMILLGIVLLPIRLILIAIILLFIWPFVAIATICSPVKGSQQPLPQWKRSLICHFVSFLAQTLMFSMGFLIKVKGRCASCLEAPILVTAPHSSFFDVAACIVAGLPSTVSRIENTYIPILGRLLRATQPILVSRVDADSRKNTANEIERRATSNGEWPQVLIFPEGTCSNRSCLITFKLGAFTPGVPVQPVLLRFPNKLDTMTWTWQGPQFYQLFFMTICQLFTRIEVEFMPVYFPNEEEKRDPLLFANAVRSKMAEALGVPVTDHTYEDCRLMVSAGELTLPMETGLVEYTKVSKKLKLNWDNIRQQLEEFAEIARASKGGRIKIEEFASFLKIPVSDTLRELFLLFDRNADGTIDFREYVIGMAVVCNPATTEETIRLAFKLFDIDEDGYITENEFRSILGSSLGLYNIDASQMFHDMDTDESGTVSYDEFRDFALKHPVYAKLFTTYLDQQRYFVQSPESRENLAIFPQIISSIICSEDKEGFLSTSDKKED</sequence>
<dbReference type="CDD" id="cd00051">
    <property type="entry name" value="EFh"/>
    <property type="match status" value="2"/>
</dbReference>
<keyword evidence="7" id="KW-0479">Metal-binding</keyword>
<evidence type="ECO:0000256" key="4">
    <source>
        <dbReference type="ARBA" id="ARBA00022516"/>
    </source>
</evidence>
<dbReference type="GO" id="GO:0016020">
    <property type="term" value="C:membrane"/>
    <property type="evidence" value="ECO:0007669"/>
    <property type="project" value="UniProtKB-SubCell"/>
</dbReference>
<name>A0A6P8QN39_GEOSA</name>
<dbReference type="InterPro" id="IPR002123">
    <property type="entry name" value="Plipid/glycerol_acylTrfase"/>
</dbReference>
<evidence type="ECO:0000256" key="13">
    <source>
        <dbReference type="ARBA" id="ARBA00023264"/>
    </source>
</evidence>
<gene>
    <name evidence="19" type="primary">LPCAT2</name>
</gene>
<comment type="similarity">
    <text evidence="3">Belongs to the 1-acyl-sn-glycerol-3-phosphate acyltransferase family.</text>
</comment>
<dbReference type="GO" id="GO:0005783">
    <property type="term" value="C:endoplasmic reticulum"/>
    <property type="evidence" value="ECO:0007669"/>
    <property type="project" value="TreeGrafter"/>
</dbReference>
<keyword evidence="10" id="KW-0443">Lipid metabolism</keyword>
<evidence type="ECO:0000259" key="17">
    <source>
        <dbReference type="PROSITE" id="PS50222"/>
    </source>
</evidence>
<dbReference type="InterPro" id="IPR002048">
    <property type="entry name" value="EF_hand_dom"/>
</dbReference>
<dbReference type="KEGG" id="gsh:117359157"/>
<evidence type="ECO:0000256" key="6">
    <source>
        <dbReference type="ARBA" id="ARBA00022692"/>
    </source>
</evidence>
<evidence type="ECO:0000313" key="19">
    <source>
        <dbReference type="RefSeq" id="XP_033797320.1"/>
    </source>
</evidence>
<dbReference type="RefSeq" id="XP_033797320.1">
    <property type="nucleotide sequence ID" value="XM_033941429.1"/>
</dbReference>
<dbReference type="InterPro" id="IPR011992">
    <property type="entry name" value="EF-hand-dom_pair"/>
</dbReference>
<dbReference type="Proteomes" id="UP000515159">
    <property type="component" value="Chromosome 4"/>
</dbReference>
<keyword evidence="18" id="KW-1185">Reference proteome</keyword>
<feature type="transmembrane region" description="Helical" evidence="16">
    <location>
        <begin position="45"/>
        <end position="73"/>
    </location>
</feature>
<dbReference type="PANTHER" id="PTHR23063">
    <property type="entry name" value="PHOSPHOLIPID ACYLTRANSFERASE"/>
    <property type="match status" value="1"/>
</dbReference>
<keyword evidence="11 16" id="KW-0472">Membrane</keyword>
<keyword evidence="14 19" id="KW-0012">Acyltransferase</keyword>
<feature type="domain" description="EF-hand" evidence="17">
    <location>
        <begin position="379"/>
        <end position="414"/>
    </location>
</feature>
<dbReference type="GeneID" id="117359157"/>
<dbReference type="UniPathway" id="UPA00085"/>
<keyword evidence="13" id="KW-1208">Phospholipid metabolism</keyword>
<dbReference type="GO" id="GO:0042171">
    <property type="term" value="F:lysophosphatidic acid acyltransferase activity"/>
    <property type="evidence" value="ECO:0007669"/>
    <property type="project" value="TreeGrafter"/>
</dbReference>
<evidence type="ECO:0000256" key="9">
    <source>
        <dbReference type="ARBA" id="ARBA00022989"/>
    </source>
</evidence>
<evidence type="ECO:0000256" key="1">
    <source>
        <dbReference type="ARBA" id="ARBA00004370"/>
    </source>
</evidence>
<dbReference type="SUPFAM" id="SSF47473">
    <property type="entry name" value="EF-hand"/>
    <property type="match status" value="1"/>
</dbReference>
<accession>A0A6P8QN39</accession>
<dbReference type="Gene3D" id="1.10.238.10">
    <property type="entry name" value="EF-hand"/>
    <property type="match status" value="1"/>
</dbReference>
<evidence type="ECO:0000256" key="10">
    <source>
        <dbReference type="ARBA" id="ARBA00023098"/>
    </source>
</evidence>
<proteinExistence type="inferred from homology"/>
<dbReference type="CTD" id="54947"/>
<dbReference type="GO" id="GO:0005509">
    <property type="term" value="F:calcium ion binding"/>
    <property type="evidence" value="ECO:0007669"/>
    <property type="project" value="InterPro"/>
</dbReference>
<feature type="domain" description="EF-hand" evidence="17">
    <location>
        <begin position="458"/>
        <end position="486"/>
    </location>
</feature>
<dbReference type="Pfam" id="PF01553">
    <property type="entry name" value="Acyltransferase"/>
    <property type="match status" value="1"/>
</dbReference>
<keyword evidence="12" id="KW-0594">Phospholipid biosynthesis</keyword>
<keyword evidence="8" id="KW-0106">Calcium</keyword>
<dbReference type="Pfam" id="PF13202">
    <property type="entry name" value="EF-hand_5"/>
    <property type="match status" value="1"/>
</dbReference>
<evidence type="ECO:0000256" key="11">
    <source>
        <dbReference type="ARBA" id="ARBA00023136"/>
    </source>
</evidence>
<evidence type="ECO:0000313" key="18">
    <source>
        <dbReference type="Proteomes" id="UP000515159"/>
    </source>
</evidence>
<keyword evidence="4" id="KW-0444">Lipid biosynthesis</keyword>
<evidence type="ECO:0000256" key="12">
    <source>
        <dbReference type="ARBA" id="ARBA00023209"/>
    </source>
</evidence>
<dbReference type="SMART" id="SM00054">
    <property type="entry name" value="EFh"/>
    <property type="match status" value="3"/>
</dbReference>
<dbReference type="PROSITE" id="PS00018">
    <property type="entry name" value="EF_HAND_1"/>
    <property type="match status" value="3"/>
</dbReference>
<keyword evidence="6 16" id="KW-0812">Transmembrane</keyword>
<dbReference type="FunCoup" id="A0A6P8QN39">
    <property type="interactions" value="963"/>
</dbReference>
<evidence type="ECO:0000256" key="8">
    <source>
        <dbReference type="ARBA" id="ARBA00022837"/>
    </source>
</evidence>
<dbReference type="InParanoid" id="A0A6P8QN39"/>
<dbReference type="FunFam" id="1.10.238.10:FF:000001">
    <property type="entry name" value="Calmodulin 1"/>
    <property type="match status" value="1"/>
</dbReference>
<keyword evidence="9 16" id="KW-1133">Transmembrane helix</keyword>
<dbReference type="PROSITE" id="PS50222">
    <property type="entry name" value="EF_HAND_2"/>
    <property type="match status" value="3"/>
</dbReference>
<evidence type="ECO:0000256" key="5">
    <source>
        <dbReference type="ARBA" id="ARBA00022679"/>
    </source>
</evidence>
<organism evidence="18 19">
    <name type="scientific">Geotrypetes seraphini</name>
    <name type="common">Gaboon caecilian</name>
    <name type="synonym">Caecilia seraphini</name>
    <dbReference type="NCBI Taxonomy" id="260995"/>
    <lineage>
        <taxon>Eukaryota</taxon>
        <taxon>Metazoa</taxon>
        <taxon>Chordata</taxon>
        <taxon>Craniata</taxon>
        <taxon>Vertebrata</taxon>
        <taxon>Euteleostomi</taxon>
        <taxon>Amphibia</taxon>
        <taxon>Gymnophiona</taxon>
        <taxon>Geotrypetes</taxon>
    </lineage>
</organism>
<protein>
    <submittedName>
        <fullName evidence="19">Lysophosphatidylcholine acyltransferase 2 isoform X1</fullName>
    </submittedName>
</protein>
<dbReference type="OrthoDB" id="272512at2759"/>
<dbReference type="SUPFAM" id="SSF69593">
    <property type="entry name" value="Glycerol-3-phosphate (1)-acyltransferase"/>
    <property type="match status" value="1"/>
</dbReference>
<comment type="subcellular location">
    <subcellularLocation>
        <location evidence="1">Membrane</location>
    </subcellularLocation>
</comment>
<dbReference type="PRINTS" id="PR00450">
    <property type="entry name" value="RECOVERIN"/>
</dbReference>
<dbReference type="Pfam" id="PF13499">
    <property type="entry name" value="EF-hand_7"/>
    <property type="match status" value="1"/>
</dbReference>
<reference evidence="19" key="1">
    <citation type="submission" date="2025-08" db="UniProtKB">
        <authorList>
            <consortium name="RefSeq"/>
        </authorList>
    </citation>
    <scope>IDENTIFICATION</scope>
</reference>
<dbReference type="CDD" id="cd07991">
    <property type="entry name" value="LPLAT_LPCAT1-like"/>
    <property type="match status" value="1"/>
</dbReference>
<keyword evidence="5" id="KW-0808">Transferase</keyword>
<feature type="domain" description="EF-hand" evidence="17">
    <location>
        <begin position="416"/>
        <end position="451"/>
    </location>
</feature>
<comment type="pathway">
    <text evidence="15">Phospholipid metabolism.</text>
</comment>
<dbReference type="SMART" id="SM00563">
    <property type="entry name" value="PlsC"/>
    <property type="match status" value="1"/>
</dbReference>
<dbReference type="GO" id="GO:0047184">
    <property type="term" value="F:1-acylglycerophosphocholine O-acyltransferase activity"/>
    <property type="evidence" value="ECO:0007669"/>
    <property type="project" value="TreeGrafter"/>
</dbReference>
<evidence type="ECO:0000256" key="16">
    <source>
        <dbReference type="SAM" id="Phobius"/>
    </source>
</evidence>
<dbReference type="AlphaFoldDB" id="A0A6P8QN39"/>
<comment type="pathway">
    <text evidence="2">Lipid metabolism; phospholipid metabolism.</text>
</comment>
<dbReference type="InterPro" id="IPR045252">
    <property type="entry name" value="LPCAT1-like"/>
</dbReference>